<evidence type="ECO:0000256" key="1">
    <source>
        <dbReference type="SAM" id="MobiDB-lite"/>
    </source>
</evidence>
<feature type="compositionally biased region" description="Basic and acidic residues" evidence="1">
    <location>
        <begin position="37"/>
        <end position="49"/>
    </location>
</feature>
<feature type="compositionally biased region" description="Pro residues" evidence="1">
    <location>
        <begin position="27"/>
        <end position="36"/>
    </location>
</feature>
<reference evidence="2" key="2">
    <citation type="submission" date="2022-08" db="UniProtKB">
        <authorList>
            <consortium name="EnsemblMetazoa"/>
        </authorList>
    </citation>
    <scope>IDENTIFICATION</scope>
    <source>
        <strain evidence="2">STECLA/ALBI9_A</strain>
    </source>
</reference>
<dbReference type="VEuPathDB" id="VectorBase:AALB20_028576"/>
<dbReference type="AlphaFoldDB" id="A0A182FMG0"/>
<dbReference type="EnsemblMetazoa" id="AALB007720-RA">
    <property type="protein sequence ID" value="AALB007720-PA"/>
    <property type="gene ID" value="AALB007720"/>
</dbReference>
<dbReference type="InterPro" id="IPR023340">
    <property type="entry name" value="UMA"/>
</dbReference>
<evidence type="ECO:0000313" key="2">
    <source>
        <dbReference type="EnsemblMetazoa" id="AALB007720-PA"/>
    </source>
</evidence>
<feature type="region of interest" description="Disordered" evidence="1">
    <location>
        <begin position="16"/>
        <end position="90"/>
    </location>
</feature>
<dbReference type="PROSITE" id="PS51497">
    <property type="entry name" value="UMA"/>
    <property type="match status" value="1"/>
</dbReference>
<sequence length="163" mass="17828">MRNSHLFCKMFSFFKSKKPSPDQTPSEPIPGPVPSPPREDSFIFIERRPIPNSGGSTTDEWNNRGPAGESSISSGGAVGQTGQGTPTATSTVMRHRSEEKVGHYALHGVPFRLGTEIDPSLADLELTRLQVTEILTFIGRASAMEHDSPVDYDFALERSVLLE</sequence>
<dbReference type="STRING" id="7167.A0A182FMG0"/>
<protein>
    <submittedName>
        <fullName evidence="2">UMA domain-containing protein</fullName>
    </submittedName>
</protein>
<dbReference type="Proteomes" id="UP000069272">
    <property type="component" value="Chromosome X"/>
</dbReference>
<evidence type="ECO:0000313" key="3">
    <source>
        <dbReference type="Proteomes" id="UP000069272"/>
    </source>
</evidence>
<proteinExistence type="predicted"/>
<name>A0A182FMG0_ANOAL</name>
<organism evidence="2 3">
    <name type="scientific">Anopheles albimanus</name>
    <name type="common">New world malaria mosquito</name>
    <dbReference type="NCBI Taxonomy" id="7167"/>
    <lineage>
        <taxon>Eukaryota</taxon>
        <taxon>Metazoa</taxon>
        <taxon>Ecdysozoa</taxon>
        <taxon>Arthropoda</taxon>
        <taxon>Hexapoda</taxon>
        <taxon>Insecta</taxon>
        <taxon>Pterygota</taxon>
        <taxon>Neoptera</taxon>
        <taxon>Endopterygota</taxon>
        <taxon>Diptera</taxon>
        <taxon>Nematocera</taxon>
        <taxon>Culicoidea</taxon>
        <taxon>Culicidae</taxon>
        <taxon>Anophelinae</taxon>
        <taxon>Anopheles</taxon>
    </lineage>
</organism>
<keyword evidence="3" id="KW-1185">Reference proteome</keyword>
<dbReference type="VEuPathDB" id="VectorBase:AALB007720"/>
<accession>A0A182FMG0</accession>
<reference evidence="2 3" key="1">
    <citation type="journal article" date="2017" name="G3 (Bethesda)">
        <title>The Physical Genome Mapping of Anopheles albimanus Corrected Scaffold Misassemblies and Identified Interarm Rearrangements in Genus Anopheles.</title>
        <authorList>
            <person name="Artemov G.N."/>
            <person name="Peery A.N."/>
            <person name="Jiang X."/>
            <person name="Tu Z."/>
            <person name="Stegniy V.N."/>
            <person name="Sharakhova M.V."/>
            <person name="Sharakhov I.V."/>
        </authorList>
    </citation>
    <scope>NUCLEOTIDE SEQUENCE [LARGE SCALE GENOMIC DNA]</scope>
    <source>
        <strain evidence="2 3">ALBI9_A</strain>
    </source>
</reference>